<dbReference type="KEGG" id="ngr:NAEGRDRAFT_65078"/>
<organism evidence="2">
    <name type="scientific">Naegleria gruberi</name>
    <name type="common">Amoeba</name>
    <dbReference type="NCBI Taxonomy" id="5762"/>
    <lineage>
        <taxon>Eukaryota</taxon>
        <taxon>Discoba</taxon>
        <taxon>Heterolobosea</taxon>
        <taxon>Tetramitia</taxon>
        <taxon>Eutetramitia</taxon>
        <taxon>Vahlkampfiidae</taxon>
        <taxon>Naegleria</taxon>
    </lineage>
</organism>
<name>D2V898_NAEGR</name>
<dbReference type="InterPro" id="IPR036188">
    <property type="entry name" value="FAD/NAD-bd_sf"/>
</dbReference>
<dbReference type="Proteomes" id="UP000006671">
    <property type="component" value="Unassembled WGS sequence"/>
</dbReference>
<dbReference type="RefSeq" id="XP_002679751.1">
    <property type="nucleotide sequence ID" value="XM_002679705.1"/>
</dbReference>
<dbReference type="EMBL" id="GG738856">
    <property type="protein sequence ID" value="EFC47007.1"/>
    <property type="molecule type" value="Genomic_DNA"/>
</dbReference>
<sequence>MSLGNQQDIIIVGGGPVGLWTASQIKLLNPQLNILILEKHENYKRSHFAFLEANSFELMAEHPNLMDLKNRLQSDKKIKTSELEETLFELCNQLGVQIIKGFPVECGKEIEANFPGVQLIIGADGAHSTIRKTVCSGLLESEIFKYSNHFHTLMEVKYQAIGETKPMDMINIGYPLMKHIGVVVNEIIGKQNESGNSPITLQFFVNENIGESIKNATFKNPIQFHSMKETLPNQIRAIIEFWLAARFQYYAEKHVESSVTITSTKLGSYASRYYVRNFGTKAIYCLVGDAAFGMPFFRSLNNGLLCATILAQCVVKHFEGKDYQFAFSLEGVVNSLVGGTKQFLGLSNIPYEGEHISQPLIKYASYAMNLEESQLKIARAKSIGLKTFQTWTKISAIVPWQVNKLRPEQLEEVRTAIGIFSSEDDREMYDDIVEDGFVLVEKL</sequence>
<evidence type="ECO:0000313" key="2">
    <source>
        <dbReference type="Proteomes" id="UP000006671"/>
    </source>
</evidence>
<dbReference type="eggNOG" id="ENOG502SS0K">
    <property type="taxonomic scope" value="Eukaryota"/>
</dbReference>
<dbReference type="GeneID" id="8861185"/>
<dbReference type="SUPFAM" id="SSF51905">
    <property type="entry name" value="FAD/NAD(P)-binding domain"/>
    <property type="match status" value="1"/>
</dbReference>
<dbReference type="Gene3D" id="3.50.50.60">
    <property type="entry name" value="FAD/NAD(P)-binding domain"/>
    <property type="match status" value="2"/>
</dbReference>
<dbReference type="VEuPathDB" id="AmoebaDB:NAEGRDRAFT_65078"/>
<gene>
    <name evidence="1" type="ORF">NAEGRDRAFT_65078</name>
</gene>
<evidence type="ECO:0000313" key="1">
    <source>
        <dbReference type="EMBL" id="EFC47007.1"/>
    </source>
</evidence>
<protein>
    <submittedName>
        <fullName evidence="1">Predicted protein</fullName>
    </submittedName>
</protein>
<dbReference type="AlphaFoldDB" id="D2V898"/>
<accession>D2V898</accession>
<keyword evidence="2" id="KW-1185">Reference proteome</keyword>
<dbReference type="InParanoid" id="D2V898"/>
<proteinExistence type="predicted"/>
<dbReference type="OrthoDB" id="2096480at2759"/>
<reference evidence="1 2" key="1">
    <citation type="journal article" date="2010" name="Cell">
        <title>The genome of Naegleria gruberi illuminates early eukaryotic versatility.</title>
        <authorList>
            <person name="Fritz-Laylin L.K."/>
            <person name="Prochnik S.E."/>
            <person name="Ginger M.L."/>
            <person name="Dacks J.B."/>
            <person name="Carpenter M.L."/>
            <person name="Field M.C."/>
            <person name="Kuo A."/>
            <person name="Paredez A."/>
            <person name="Chapman J."/>
            <person name="Pham J."/>
            <person name="Shu S."/>
            <person name="Neupane R."/>
            <person name="Cipriano M."/>
            <person name="Mancuso J."/>
            <person name="Tu H."/>
            <person name="Salamov A."/>
            <person name="Lindquist E."/>
            <person name="Shapiro H."/>
            <person name="Lucas S."/>
            <person name="Grigoriev I.V."/>
            <person name="Cande W.Z."/>
            <person name="Fulton C."/>
            <person name="Rokhsar D.S."/>
            <person name="Dawson S.C."/>
        </authorList>
    </citation>
    <scope>NUCLEOTIDE SEQUENCE [LARGE SCALE GENOMIC DNA]</scope>
    <source>
        <strain evidence="1 2">NEG-M</strain>
    </source>
</reference>